<feature type="compositionally biased region" description="Polar residues" evidence="1">
    <location>
        <begin position="88"/>
        <end position="109"/>
    </location>
</feature>
<feature type="transmembrane region" description="Helical" evidence="2">
    <location>
        <begin position="175"/>
        <end position="192"/>
    </location>
</feature>
<feature type="transmembrane region" description="Helical" evidence="2">
    <location>
        <begin position="213"/>
        <end position="229"/>
    </location>
</feature>
<feature type="region of interest" description="Disordered" evidence="1">
    <location>
        <begin position="1"/>
        <end position="113"/>
    </location>
</feature>
<name>A0A4Q1BI47_TREME</name>
<keyword evidence="2" id="KW-0812">Transmembrane</keyword>
<feature type="transmembrane region" description="Helical" evidence="2">
    <location>
        <begin position="580"/>
        <end position="601"/>
    </location>
</feature>
<feature type="transmembrane region" description="Helical" evidence="2">
    <location>
        <begin position="391"/>
        <end position="413"/>
    </location>
</feature>
<feature type="compositionally biased region" description="Basic and acidic residues" evidence="1">
    <location>
        <begin position="677"/>
        <end position="694"/>
    </location>
</feature>
<evidence type="ECO:0000256" key="1">
    <source>
        <dbReference type="SAM" id="MobiDB-lite"/>
    </source>
</evidence>
<sequence>MSVNMNNDISERSKVDEVSIGRERTEVERDLGEGGITSPVLQSKSNSISLLDSQSNSESTLRIPQSRSERKSLSRLLNSTSRTHTKMQHSNTQTSTALTTESKGHSLSLSKGAHRRRYRHLPFMRRPNTMEDKDGVEPWLEEEAQATEWLSLFYDLVVVAVLTVFSSNAELASPGAIPIFFSYFTVISWIWSSQVAYDIRYQAEDAWHRHMKGAQVAIFVFIGASSGGWNPGLIRDPASDPGISGKSATDHDAARQSFSTVLIAYAISRGILAIQYLVTAYLGHHANRKVTGHLTSVATLAVSIVFTIVAVTLRAHSDGGVIAKIVLFYLAVAIEVVGMWIQMRHKLHQHIHPAKIADRYGAFSLIILFSQFRKEDEIDQRRALIWEGLHFPLHFGLLLLLASIVNTTIVISFSHGVELVSNEFIRTIDSLNNASELSAGDQVFITQYLNKLILEPSYEEEYAYLLRLSQQPDPPEDPGIVASQYFGLIITQTCVSYGVEIGENTLAALERLYAVNATNPEDDAITEQRRDEATKAVAEVLQYPVDEALSGVLWLFPTAGCVLILIAFRSMLWYRYTGIAHYVVHGSMILFGLALALLGLLDLGPREVSFLSQTENNTTAGSDKVTDSLNPMYRLLSTRYPLLVIWLTYFGVYMGSIAVLGFVHRRKGGVWDEDVGGEEKKLGGGEQVDDRGDE</sequence>
<protein>
    <recommendedName>
        <fullName evidence="5">Low temperature requirement protein LtrA</fullName>
    </recommendedName>
</protein>
<dbReference type="InParanoid" id="A0A4Q1BI47"/>
<feature type="region of interest" description="Disordered" evidence="1">
    <location>
        <begin position="675"/>
        <end position="694"/>
    </location>
</feature>
<feature type="compositionally biased region" description="Polar residues" evidence="1">
    <location>
        <begin position="39"/>
        <end position="65"/>
    </location>
</feature>
<feature type="compositionally biased region" description="Basic and acidic residues" evidence="1">
    <location>
        <begin position="9"/>
        <end position="32"/>
    </location>
</feature>
<reference evidence="3 4" key="1">
    <citation type="submission" date="2016-06" db="EMBL/GenBank/DDBJ databases">
        <title>Evolution of pathogenesis and genome organization in the Tremellales.</title>
        <authorList>
            <person name="Cuomo C."/>
            <person name="Litvintseva A."/>
            <person name="Heitman J."/>
            <person name="Chen Y."/>
            <person name="Sun S."/>
            <person name="Springer D."/>
            <person name="Dromer F."/>
            <person name="Young S."/>
            <person name="Zeng Q."/>
            <person name="Chapman S."/>
            <person name="Gujja S."/>
            <person name="Saif S."/>
            <person name="Birren B."/>
        </authorList>
    </citation>
    <scope>NUCLEOTIDE SEQUENCE [LARGE SCALE GENOMIC DNA]</scope>
    <source>
        <strain evidence="3 4">ATCC 28783</strain>
    </source>
</reference>
<dbReference type="EMBL" id="SDIL01000072">
    <property type="protein sequence ID" value="RXK37290.1"/>
    <property type="molecule type" value="Genomic_DNA"/>
</dbReference>
<keyword evidence="2" id="KW-1133">Transmembrane helix</keyword>
<dbReference type="PANTHER" id="PTHR42101">
    <property type="entry name" value="CHROMOSOME 16, WHOLE GENOME SHOTGUN SEQUENCE"/>
    <property type="match status" value="1"/>
</dbReference>
<comment type="caution">
    <text evidence="3">The sequence shown here is derived from an EMBL/GenBank/DDBJ whole genome shotgun (WGS) entry which is preliminary data.</text>
</comment>
<proteinExistence type="predicted"/>
<organism evidence="3 4">
    <name type="scientific">Tremella mesenterica</name>
    <name type="common">Jelly fungus</name>
    <dbReference type="NCBI Taxonomy" id="5217"/>
    <lineage>
        <taxon>Eukaryota</taxon>
        <taxon>Fungi</taxon>
        <taxon>Dikarya</taxon>
        <taxon>Basidiomycota</taxon>
        <taxon>Agaricomycotina</taxon>
        <taxon>Tremellomycetes</taxon>
        <taxon>Tremellales</taxon>
        <taxon>Tremellaceae</taxon>
        <taxon>Tremella</taxon>
    </lineage>
</organism>
<keyword evidence="4" id="KW-1185">Reference proteome</keyword>
<feature type="transmembrane region" description="Helical" evidence="2">
    <location>
        <begin position="294"/>
        <end position="315"/>
    </location>
</feature>
<evidence type="ECO:0000256" key="2">
    <source>
        <dbReference type="SAM" id="Phobius"/>
    </source>
</evidence>
<evidence type="ECO:0000313" key="4">
    <source>
        <dbReference type="Proteomes" id="UP000289152"/>
    </source>
</evidence>
<feature type="transmembrane region" description="Helical" evidence="2">
    <location>
        <begin position="321"/>
        <end position="341"/>
    </location>
</feature>
<evidence type="ECO:0008006" key="5">
    <source>
        <dbReference type="Google" id="ProtNLM"/>
    </source>
</evidence>
<feature type="transmembrane region" description="Helical" evidence="2">
    <location>
        <begin position="262"/>
        <end position="282"/>
    </location>
</feature>
<dbReference type="AlphaFoldDB" id="A0A4Q1BI47"/>
<keyword evidence="2" id="KW-0472">Membrane</keyword>
<evidence type="ECO:0000313" key="3">
    <source>
        <dbReference type="EMBL" id="RXK37290.1"/>
    </source>
</evidence>
<dbReference type="Pfam" id="PF06772">
    <property type="entry name" value="LtrA"/>
    <property type="match status" value="1"/>
</dbReference>
<feature type="transmembrane region" description="Helical" evidence="2">
    <location>
        <begin position="640"/>
        <end position="663"/>
    </location>
</feature>
<accession>A0A4Q1BI47</accession>
<dbReference type="InterPro" id="IPR010640">
    <property type="entry name" value="Low_temperature_requirement_A"/>
</dbReference>
<dbReference type="OrthoDB" id="3243926at2759"/>
<gene>
    <name evidence="3" type="ORF">M231_05432</name>
</gene>
<dbReference type="STRING" id="5217.A0A4Q1BI47"/>
<dbReference type="VEuPathDB" id="FungiDB:TREMEDRAFT_57375"/>
<feature type="transmembrane region" description="Helical" evidence="2">
    <location>
        <begin position="548"/>
        <end position="568"/>
    </location>
</feature>
<dbReference type="Proteomes" id="UP000289152">
    <property type="component" value="Unassembled WGS sequence"/>
</dbReference>
<feature type="transmembrane region" description="Helical" evidence="2">
    <location>
        <begin position="149"/>
        <end position="169"/>
    </location>
</feature>
<dbReference type="PANTHER" id="PTHR42101:SF1">
    <property type="entry name" value="LOW TEMPERATURE REQUIREMENT A"/>
    <property type="match status" value="1"/>
</dbReference>